<dbReference type="RefSeq" id="WP_111350923.1">
    <property type="nucleotide sequence ID" value="NZ_QLII01000002.1"/>
</dbReference>
<protein>
    <recommendedName>
        <fullName evidence="2">DNA polymerase Y-family little finger domain-containing protein</fullName>
    </recommendedName>
</protein>
<proteinExistence type="predicted"/>
<reference evidence="3 4" key="1">
    <citation type="submission" date="2018-06" db="EMBL/GenBank/DDBJ databases">
        <title>Spirosoma sp. HMF3257 Genome sequencing and assembly.</title>
        <authorList>
            <person name="Kang H."/>
            <person name="Cha I."/>
            <person name="Kim H."/>
            <person name="Kang J."/>
            <person name="Joh K."/>
        </authorList>
    </citation>
    <scope>NUCLEOTIDE SEQUENCE [LARGE SCALE GENOMIC DNA]</scope>
    <source>
        <strain evidence="3 4">HMF3257</strain>
    </source>
</reference>
<feature type="domain" description="DNA polymerase Y-family little finger" evidence="2">
    <location>
        <begin position="27"/>
        <end position="105"/>
    </location>
</feature>
<dbReference type="InterPro" id="IPR017961">
    <property type="entry name" value="DNA_pol_Y-fam_little_finger"/>
</dbReference>
<accession>A0A327NEK1</accession>
<name>A0A327NEK1_9BACT</name>
<dbReference type="Pfam" id="PF11799">
    <property type="entry name" value="IMS_C"/>
    <property type="match status" value="1"/>
</dbReference>
<dbReference type="EMBL" id="QLII01000002">
    <property type="protein sequence ID" value="RAI73143.1"/>
    <property type="molecule type" value="Genomic_DNA"/>
</dbReference>
<feature type="region of interest" description="Disordered" evidence="1">
    <location>
        <begin position="89"/>
        <end position="109"/>
    </location>
</feature>
<evidence type="ECO:0000256" key="1">
    <source>
        <dbReference type="SAM" id="MobiDB-lite"/>
    </source>
</evidence>
<dbReference type="GO" id="GO:0003684">
    <property type="term" value="F:damaged DNA binding"/>
    <property type="evidence" value="ECO:0007669"/>
    <property type="project" value="InterPro"/>
</dbReference>
<dbReference type="OrthoDB" id="9808813at2"/>
<comment type="caution">
    <text evidence="3">The sequence shown here is derived from an EMBL/GenBank/DDBJ whole genome shotgun (WGS) entry which is preliminary data.</text>
</comment>
<evidence type="ECO:0000313" key="4">
    <source>
        <dbReference type="Proteomes" id="UP000249016"/>
    </source>
</evidence>
<dbReference type="Proteomes" id="UP000249016">
    <property type="component" value="Unassembled WGS sequence"/>
</dbReference>
<sequence>MTIEGLRVVDELRGNPRRPVQQYPAPKKSILTLPCFGQPVDDLKTMQEALTTHVVRCAEKLRRQQSAACLVTVYLQTNPFRTDQPQYLNSQATALPHPTNATPELPQYD</sequence>
<dbReference type="GO" id="GO:0006281">
    <property type="term" value="P:DNA repair"/>
    <property type="evidence" value="ECO:0007669"/>
    <property type="project" value="InterPro"/>
</dbReference>
<keyword evidence="4" id="KW-1185">Reference proteome</keyword>
<gene>
    <name evidence="3" type="ORF">HMF3257_37780</name>
</gene>
<evidence type="ECO:0000259" key="2">
    <source>
        <dbReference type="Pfam" id="PF11799"/>
    </source>
</evidence>
<dbReference type="AlphaFoldDB" id="A0A327NEK1"/>
<evidence type="ECO:0000313" key="3">
    <source>
        <dbReference type="EMBL" id="RAI73143.1"/>
    </source>
</evidence>
<organism evidence="3 4">
    <name type="scientific">Spirosoma telluris</name>
    <dbReference type="NCBI Taxonomy" id="2183553"/>
    <lineage>
        <taxon>Bacteria</taxon>
        <taxon>Pseudomonadati</taxon>
        <taxon>Bacteroidota</taxon>
        <taxon>Cytophagia</taxon>
        <taxon>Cytophagales</taxon>
        <taxon>Cytophagaceae</taxon>
        <taxon>Spirosoma</taxon>
    </lineage>
</organism>